<name>A0A1Y5TJY5_9RHOB</name>
<keyword evidence="2" id="KW-1185">Reference proteome</keyword>
<gene>
    <name evidence="1" type="ORF">PEL8287_03486</name>
</gene>
<accession>A0A1Y5TJY5</accession>
<sequence>MQIFFKQNLAILAVPKTGTTAYAMALRSEADIIFTKRRKHMTAGQFHNKTAPFLERLYRLKPERLAVMREPIDQIRSWYRYRSQLRLEGRPASTAGCSFDDFVLAVISDSPPEFAKIGSQYRFLIQRDGSLAVHHLFAYEKQPLLRKFLEDRFEKPLTVNTRNASPPVDAQLSPEVESRLRKARPDEFRLYNQLMDKGGYLFQESV</sequence>
<reference evidence="1 2" key="1">
    <citation type="submission" date="2017-03" db="EMBL/GenBank/DDBJ databases">
        <authorList>
            <person name="Afonso C.L."/>
            <person name="Miller P.J."/>
            <person name="Scott M.A."/>
            <person name="Spackman E."/>
            <person name="Goraichik I."/>
            <person name="Dimitrov K.M."/>
            <person name="Suarez D.L."/>
            <person name="Swayne D.E."/>
        </authorList>
    </citation>
    <scope>NUCLEOTIDE SEQUENCE [LARGE SCALE GENOMIC DNA]</scope>
    <source>
        <strain evidence="1 2">CECT 8287</strain>
    </source>
</reference>
<evidence type="ECO:0000313" key="1">
    <source>
        <dbReference type="EMBL" id="SLN63712.1"/>
    </source>
</evidence>
<evidence type="ECO:0000313" key="2">
    <source>
        <dbReference type="Proteomes" id="UP000193827"/>
    </source>
</evidence>
<dbReference type="RefSeq" id="WP_085893687.1">
    <property type="nucleotide sequence ID" value="NZ_FWFL01000011.1"/>
</dbReference>
<dbReference type="InterPro" id="IPR027417">
    <property type="entry name" value="P-loop_NTPase"/>
</dbReference>
<dbReference type="OrthoDB" id="7687351at2"/>
<dbReference type="AlphaFoldDB" id="A0A1Y5TJY5"/>
<proteinExistence type="predicted"/>
<evidence type="ECO:0008006" key="3">
    <source>
        <dbReference type="Google" id="ProtNLM"/>
    </source>
</evidence>
<organism evidence="1 2">
    <name type="scientific">Roseovarius litorisediminis</name>
    <dbReference type="NCBI Taxonomy" id="1312363"/>
    <lineage>
        <taxon>Bacteria</taxon>
        <taxon>Pseudomonadati</taxon>
        <taxon>Pseudomonadota</taxon>
        <taxon>Alphaproteobacteria</taxon>
        <taxon>Rhodobacterales</taxon>
        <taxon>Roseobacteraceae</taxon>
        <taxon>Roseovarius</taxon>
    </lineage>
</organism>
<dbReference type="EMBL" id="FWFL01000011">
    <property type="protein sequence ID" value="SLN63712.1"/>
    <property type="molecule type" value="Genomic_DNA"/>
</dbReference>
<dbReference type="SUPFAM" id="SSF52540">
    <property type="entry name" value="P-loop containing nucleoside triphosphate hydrolases"/>
    <property type="match status" value="1"/>
</dbReference>
<dbReference type="Proteomes" id="UP000193827">
    <property type="component" value="Unassembled WGS sequence"/>
</dbReference>
<protein>
    <recommendedName>
        <fullName evidence="3">Sulfotransferase family protein</fullName>
    </recommendedName>
</protein>